<protein>
    <recommendedName>
        <fullName evidence="3">Phage protein</fullName>
    </recommendedName>
</protein>
<organism evidence="1 2">
    <name type="scientific">Effusibacillus consociatus</name>
    <dbReference type="NCBI Taxonomy" id="1117041"/>
    <lineage>
        <taxon>Bacteria</taxon>
        <taxon>Bacillati</taxon>
        <taxon>Bacillota</taxon>
        <taxon>Bacilli</taxon>
        <taxon>Bacillales</taxon>
        <taxon>Alicyclobacillaceae</taxon>
        <taxon>Effusibacillus</taxon>
    </lineage>
</organism>
<evidence type="ECO:0008006" key="3">
    <source>
        <dbReference type="Google" id="ProtNLM"/>
    </source>
</evidence>
<accession>A0ABV9Q3I2</accession>
<reference evidence="2" key="1">
    <citation type="journal article" date="2019" name="Int. J. Syst. Evol. Microbiol.">
        <title>The Global Catalogue of Microorganisms (GCM) 10K type strain sequencing project: providing services to taxonomists for standard genome sequencing and annotation.</title>
        <authorList>
            <consortium name="The Broad Institute Genomics Platform"/>
            <consortium name="The Broad Institute Genome Sequencing Center for Infectious Disease"/>
            <person name="Wu L."/>
            <person name="Ma J."/>
        </authorList>
    </citation>
    <scope>NUCLEOTIDE SEQUENCE [LARGE SCALE GENOMIC DNA]</scope>
    <source>
        <strain evidence="2">WYCCWR 12678</strain>
    </source>
</reference>
<dbReference type="Proteomes" id="UP001596002">
    <property type="component" value="Unassembled WGS sequence"/>
</dbReference>
<keyword evidence="2" id="KW-1185">Reference proteome</keyword>
<dbReference type="EMBL" id="JBHSHC010000112">
    <property type="protein sequence ID" value="MFC4768741.1"/>
    <property type="molecule type" value="Genomic_DNA"/>
</dbReference>
<evidence type="ECO:0000313" key="1">
    <source>
        <dbReference type="EMBL" id="MFC4768741.1"/>
    </source>
</evidence>
<comment type="caution">
    <text evidence="1">The sequence shown here is derived from an EMBL/GenBank/DDBJ whole genome shotgun (WGS) entry which is preliminary data.</text>
</comment>
<dbReference type="RefSeq" id="WP_380026686.1">
    <property type="nucleotide sequence ID" value="NZ_JBHSHC010000112.1"/>
</dbReference>
<sequence length="53" mass="6021">MTKKMTFIGDEEREIPGYGVFKPGDVVDFNKSLHESGLFDVIEKKSKEKDGDK</sequence>
<gene>
    <name evidence="1" type="ORF">ACFO8Q_15455</name>
</gene>
<proteinExistence type="predicted"/>
<name>A0ABV9Q3I2_9BACL</name>
<evidence type="ECO:0000313" key="2">
    <source>
        <dbReference type="Proteomes" id="UP001596002"/>
    </source>
</evidence>